<dbReference type="AlphaFoldDB" id="A0A0D7AXZ8"/>
<evidence type="ECO:0000256" key="2">
    <source>
        <dbReference type="SAM" id="Phobius"/>
    </source>
</evidence>
<reference evidence="4 5" key="1">
    <citation type="journal article" date="2015" name="Fungal Genet. Biol.">
        <title>Evolution of novel wood decay mechanisms in Agaricales revealed by the genome sequences of Fistulina hepatica and Cylindrobasidium torrendii.</title>
        <authorList>
            <person name="Floudas D."/>
            <person name="Held B.W."/>
            <person name="Riley R."/>
            <person name="Nagy L.G."/>
            <person name="Koehler G."/>
            <person name="Ransdell A.S."/>
            <person name="Younus H."/>
            <person name="Chow J."/>
            <person name="Chiniquy J."/>
            <person name="Lipzen A."/>
            <person name="Tritt A."/>
            <person name="Sun H."/>
            <person name="Haridas S."/>
            <person name="LaButti K."/>
            <person name="Ohm R.A."/>
            <person name="Kues U."/>
            <person name="Blanchette R.A."/>
            <person name="Grigoriev I.V."/>
            <person name="Minto R.E."/>
            <person name="Hibbett D.S."/>
        </authorList>
    </citation>
    <scope>NUCLEOTIDE SEQUENCE [LARGE SCALE GENOMIC DNA]</scope>
    <source>
        <strain evidence="4 5">FP15055 ss-10</strain>
    </source>
</reference>
<dbReference type="STRING" id="1314674.A0A0D7AXZ8"/>
<feature type="domain" description="DUF6534" evidence="3">
    <location>
        <begin position="170"/>
        <end position="255"/>
    </location>
</feature>
<dbReference type="PANTHER" id="PTHR40465:SF1">
    <property type="entry name" value="DUF6534 DOMAIN-CONTAINING PROTEIN"/>
    <property type="match status" value="1"/>
</dbReference>
<feature type="transmembrane region" description="Helical" evidence="2">
    <location>
        <begin position="86"/>
        <end position="108"/>
    </location>
</feature>
<protein>
    <recommendedName>
        <fullName evidence="3">DUF6534 domain-containing protein</fullName>
    </recommendedName>
</protein>
<feature type="transmembrane region" description="Helical" evidence="2">
    <location>
        <begin position="49"/>
        <end position="74"/>
    </location>
</feature>
<feature type="transmembrane region" description="Helical" evidence="2">
    <location>
        <begin position="120"/>
        <end position="144"/>
    </location>
</feature>
<feature type="compositionally biased region" description="Polar residues" evidence="1">
    <location>
        <begin position="260"/>
        <end position="280"/>
    </location>
</feature>
<keyword evidence="2" id="KW-1133">Transmembrane helix</keyword>
<evidence type="ECO:0000256" key="1">
    <source>
        <dbReference type="SAM" id="MobiDB-lite"/>
    </source>
</evidence>
<keyword evidence="2" id="KW-0472">Membrane</keyword>
<feature type="transmembrane region" description="Helical" evidence="2">
    <location>
        <begin position="15"/>
        <end position="37"/>
    </location>
</feature>
<evidence type="ECO:0000313" key="5">
    <source>
        <dbReference type="Proteomes" id="UP000054007"/>
    </source>
</evidence>
<organism evidence="4 5">
    <name type="scientific">Cylindrobasidium torrendii FP15055 ss-10</name>
    <dbReference type="NCBI Taxonomy" id="1314674"/>
    <lineage>
        <taxon>Eukaryota</taxon>
        <taxon>Fungi</taxon>
        <taxon>Dikarya</taxon>
        <taxon>Basidiomycota</taxon>
        <taxon>Agaricomycotina</taxon>
        <taxon>Agaricomycetes</taxon>
        <taxon>Agaricomycetidae</taxon>
        <taxon>Agaricales</taxon>
        <taxon>Marasmiineae</taxon>
        <taxon>Physalacriaceae</taxon>
        <taxon>Cylindrobasidium</taxon>
    </lineage>
</organism>
<dbReference type="OrthoDB" id="3265526at2759"/>
<accession>A0A0D7AXZ8</accession>
<evidence type="ECO:0000259" key="3">
    <source>
        <dbReference type="Pfam" id="PF20152"/>
    </source>
</evidence>
<feature type="transmembrane region" description="Helical" evidence="2">
    <location>
        <begin position="164"/>
        <end position="184"/>
    </location>
</feature>
<name>A0A0D7AXZ8_9AGAR</name>
<dbReference type="EMBL" id="KN880720">
    <property type="protein sequence ID" value="KIY63117.1"/>
    <property type="molecule type" value="Genomic_DNA"/>
</dbReference>
<feature type="region of interest" description="Disordered" evidence="1">
    <location>
        <begin position="260"/>
        <end position="322"/>
    </location>
</feature>
<dbReference type="Proteomes" id="UP000054007">
    <property type="component" value="Unassembled WGS sequence"/>
</dbReference>
<dbReference type="PANTHER" id="PTHR40465">
    <property type="entry name" value="CHROMOSOME 1, WHOLE GENOME SHOTGUN SEQUENCE"/>
    <property type="match status" value="1"/>
</dbReference>
<sequence>MSSTESPAAGFHGPALGGIVVATAMYGMCVLQAVSYFERFPKDPLWMKIYVAILMLTETLNSGFTVAWIYGVLVSDWGSVTALLELNWLIATEPAMIGIMACMAQNFFAWRIKSLTDSWIIPGIIALLSLVALVGGMIFSAAFATYPSANSLADELSARVLASIWLIPPTLADLIITVTLSLHLRKSRSGIKRTETIINSIIRTTIQNGMLTTVIALIDLSCFYAMPKSGLHVGFNFPLGKAYTNSVLSSLNARSRLRNMNGQNQWSGSDHNSRQLAQSSRTHDGKTHGAPPEVFVAVEMQRRADNDDPEWSNLDGKGPSSL</sequence>
<proteinExistence type="predicted"/>
<dbReference type="Pfam" id="PF20152">
    <property type="entry name" value="DUF6534"/>
    <property type="match status" value="1"/>
</dbReference>
<feature type="transmembrane region" description="Helical" evidence="2">
    <location>
        <begin position="205"/>
        <end position="226"/>
    </location>
</feature>
<dbReference type="InterPro" id="IPR045339">
    <property type="entry name" value="DUF6534"/>
</dbReference>
<evidence type="ECO:0000313" key="4">
    <source>
        <dbReference type="EMBL" id="KIY63117.1"/>
    </source>
</evidence>
<keyword evidence="2" id="KW-0812">Transmembrane</keyword>
<gene>
    <name evidence="4" type="ORF">CYLTODRAFT_494154</name>
</gene>
<keyword evidence="5" id="KW-1185">Reference proteome</keyword>